<keyword evidence="2" id="KW-0805">Transcription regulation</keyword>
<dbReference type="KEGG" id="fmr:Fuma_02415"/>
<keyword evidence="4" id="KW-0804">Transcription</keyword>
<reference evidence="6 7" key="1">
    <citation type="journal article" date="2016" name="Front. Microbiol.">
        <title>Fuerstia marisgermanicae gen. nov., sp. nov., an Unusual Member of the Phylum Planctomycetes from the German Wadden Sea.</title>
        <authorList>
            <person name="Kohn T."/>
            <person name="Heuer A."/>
            <person name="Jogler M."/>
            <person name="Vollmers J."/>
            <person name="Boedeker C."/>
            <person name="Bunk B."/>
            <person name="Rast P."/>
            <person name="Borchert D."/>
            <person name="Glockner I."/>
            <person name="Freese H.M."/>
            <person name="Klenk H.P."/>
            <person name="Overmann J."/>
            <person name="Kaster A.K."/>
            <person name="Rohde M."/>
            <person name="Wiegand S."/>
            <person name="Jogler C."/>
        </authorList>
    </citation>
    <scope>NUCLEOTIDE SEQUENCE [LARGE SCALE GENOMIC DNA]</scope>
    <source>
        <strain evidence="6 7">NH11</strain>
    </source>
</reference>
<comment type="similarity">
    <text evidence="1">Belongs to the sigma-70 factor family. ECF subfamily.</text>
</comment>
<keyword evidence="3" id="KW-0731">Sigma factor</keyword>
<evidence type="ECO:0000256" key="4">
    <source>
        <dbReference type="ARBA" id="ARBA00023163"/>
    </source>
</evidence>
<dbReference type="InterPro" id="IPR039425">
    <property type="entry name" value="RNA_pol_sigma-70-like"/>
</dbReference>
<evidence type="ECO:0000256" key="2">
    <source>
        <dbReference type="ARBA" id="ARBA00023015"/>
    </source>
</evidence>
<dbReference type="Gene3D" id="1.10.10.10">
    <property type="entry name" value="Winged helix-like DNA-binding domain superfamily/Winged helix DNA-binding domain"/>
    <property type="match status" value="1"/>
</dbReference>
<dbReference type="NCBIfam" id="TIGR02937">
    <property type="entry name" value="sigma70-ECF"/>
    <property type="match status" value="1"/>
</dbReference>
<dbReference type="SUPFAM" id="SSF88946">
    <property type="entry name" value="Sigma2 domain of RNA polymerase sigma factors"/>
    <property type="match status" value="1"/>
</dbReference>
<gene>
    <name evidence="6" type="primary">sigW_2</name>
    <name evidence="6" type="ORF">Fuma_02415</name>
</gene>
<sequence>MSPDTIFNIVVRAQAGDTGAFGQLFEHFQSRVFGIAMQRLRNTAEADEVTQEVFLRAFRKLAQLKEPAAFAGWLCQIATRLSINRAVRRPPETACEPASFEVSQQSPDTAANDLMQLEDAEQLRDGLDRLGDLDRRTLMAFYFDGQSLKEMSVVFDSPIGTIKRRLHTARHRLHDVLTTMQPA</sequence>
<dbReference type="PANTHER" id="PTHR43133:SF51">
    <property type="entry name" value="RNA POLYMERASE SIGMA FACTOR"/>
    <property type="match status" value="1"/>
</dbReference>
<protein>
    <submittedName>
        <fullName evidence="6">Sigma-W factor</fullName>
    </submittedName>
</protein>
<evidence type="ECO:0000256" key="3">
    <source>
        <dbReference type="ARBA" id="ARBA00023082"/>
    </source>
</evidence>
<organism evidence="6 7">
    <name type="scientific">Fuerstiella marisgermanici</name>
    <dbReference type="NCBI Taxonomy" id="1891926"/>
    <lineage>
        <taxon>Bacteria</taxon>
        <taxon>Pseudomonadati</taxon>
        <taxon>Planctomycetota</taxon>
        <taxon>Planctomycetia</taxon>
        <taxon>Planctomycetales</taxon>
        <taxon>Planctomycetaceae</taxon>
        <taxon>Fuerstiella</taxon>
    </lineage>
</organism>
<dbReference type="EMBL" id="CP017641">
    <property type="protein sequence ID" value="APZ92803.1"/>
    <property type="molecule type" value="Genomic_DNA"/>
</dbReference>
<dbReference type="InterPro" id="IPR013325">
    <property type="entry name" value="RNA_pol_sigma_r2"/>
</dbReference>
<proteinExistence type="inferred from homology"/>
<dbReference type="GO" id="GO:0006352">
    <property type="term" value="P:DNA-templated transcription initiation"/>
    <property type="evidence" value="ECO:0007669"/>
    <property type="project" value="InterPro"/>
</dbReference>
<dbReference type="SUPFAM" id="SSF88659">
    <property type="entry name" value="Sigma3 and sigma4 domains of RNA polymerase sigma factors"/>
    <property type="match status" value="1"/>
</dbReference>
<evidence type="ECO:0000259" key="5">
    <source>
        <dbReference type="Pfam" id="PF04542"/>
    </source>
</evidence>
<dbReference type="Gene3D" id="1.10.1740.10">
    <property type="match status" value="1"/>
</dbReference>
<dbReference type="OrthoDB" id="9795666at2"/>
<feature type="domain" description="RNA polymerase sigma-70 region 2" evidence="5">
    <location>
        <begin position="24"/>
        <end position="86"/>
    </location>
</feature>
<keyword evidence="7" id="KW-1185">Reference proteome</keyword>
<dbReference type="InterPro" id="IPR014284">
    <property type="entry name" value="RNA_pol_sigma-70_dom"/>
</dbReference>
<name>A0A1P8WFI4_9PLAN</name>
<dbReference type="Proteomes" id="UP000187735">
    <property type="component" value="Chromosome"/>
</dbReference>
<evidence type="ECO:0000313" key="7">
    <source>
        <dbReference type="Proteomes" id="UP000187735"/>
    </source>
</evidence>
<dbReference type="STRING" id="1891926.Fuma_02415"/>
<dbReference type="InterPro" id="IPR007627">
    <property type="entry name" value="RNA_pol_sigma70_r2"/>
</dbReference>
<dbReference type="GO" id="GO:0016987">
    <property type="term" value="F:sigma factor activity"/>
    <property type="evidence" value="ECO:0007669"/>
    <property type="project" value="UniProtKB-KW"/>
</dbReference>
<evidence type="ECO:0000256" key="1">
    <source>
        <dbReference type="ARBA" id="ARBA00010641"/>
    </source>
</evidence>
<dbReference type="RefSeq" id="WP_077024372.1">
    <property type="nucleotide sequence ID" value="NZ_CP017641.1"/>
</dbReference>
<accession>A0A1P8WFI4</accession>
<dbReference type="AlphaFoldDB" id="A0A1P8WFI4"/>
<evidence type="ECO:0000313" key="6">
    <source>
        <dbReference type="EMBL" id="APZ92803.1"/>
    </source>
</evidence>
<dbReference type="Pfam" id="PF04542">
    <property type="entry name" value="Sigma70_r2"/>
    <property type="match status" value="1"/>
</dbReference>
<dbReference type="PANTHER" id="PTHR43133">
    <property type="entry name" value="RNA POLYMERASE ECF-TYPE SIGMA FACTO"/>
    <property type="match status" value="1"/>
</dbReference>
<dbReference type="InterPro" id="IPR036388">
    <property type="entry name" value="WH-like_DNA-bd_sf"/>
</dbReference>
<dbReference type="InterPro" id="IPR013324">
    <property type="entry name" value="RNA_pol_sigma_r3/r4-like"/>
</dbReference>